<keyword evidence="1" id="KW-1133">Transmembrane helix</keyword>
<dbReference type="EMBL" id="CP036276">
    <property type="protein sequence ID" value="QDU47360.1"/>
    <property type="molecule type" value="Genomic_DNA"/>
</dbReference>
<protein>
    <submittedName>
        <fullName evidence="2">Uncharacterized protein</fullName>
    </submittedName>
</protein>
<dbReference type="Gene3D" id="1.20.1640.10">
    <property type="entry name" value="Multidrug efflux transporter AcrB transmembrane domain"/>
    <property type="match status" value="1"/>
</dbReference>
<gene>
    <name evidence="2" type="ORF">Mal52_58890</name>
</gene>
<dbReference type="Proteomes" id="UP000319383">
    <property type="component" value="Chromosome"/>
</dbReference>
<dbReference type="SUPFAM" id="SSF82866">
    <property type="entry name" value="Multidrug efflux transporter AcrB transmembrane domain"/>
    <property type="match status" value="1"/>
</dbReference>
<organism evidence="2 3">
    <name type="scientific">Symmachiella dynata</name>
    <dbReference type="NCBI Taxonomy" id="2527995"/>
    <lineage>
        <taxon>Bacteria</taxon>
        <taxon>Pseudomonadati</taxon>
        <taxon>Planctomycetota</taxon>
        <taxon>Planctomycetia</taxon>
        <taxon>Planctomycetales</taxon>
        <taxon>Planctomycetaceae</taxon>
        <taxon>Symmachiella</taxon>
    </lineage>
</organism>
<keyword evidence="3" id="KW-1185">Reference proteome</keyword>
<accession>A0A517ZY03</accession>
<reference evidence="2 3" key="1">
    <citation type="submission" date="2019-02" db="EMBL/GenBank/DDBJ databases">
        <title>Deep-cultivation of Planctomycetes and their phenomic and genomic characterization uncovers novel biology.</title>
        <authorList>
            <person name="Wiegand S."/>
            <person name="Jogler M."/>
            <person name="Boedeker C."/>
            <person name="Pinto D."/>
            <person name="Vollmers J."/>
            <person name="Rivas-Marin E."/>
            <person name="Kohn T."/>
            <person name="Peeters S.H."/>
            <person name="Heuer A."/>
            <person name="Rast P."/>
            <person name="Oberbeckmann S."/>
            <person name="Bunk B."/>
            <person name="Jeske O."/>
            <person name="Meyerdierks A."/>
            <person name="Storesund J.E."/>
            <person name="Kallscheuer N."/>
            <person name="Luecker S."/>
            <person name="Lage O.M."/>
            <person name="Pohl T."/>
            <person name="Merkel B.J."/>
            <person name="Hornburger P."/>
            <person name="Mueller R.-W."/>
            <person name="Bruemmer F."/>
            <person name="Labrenz M."/>
            <person name="Spormann A.M."/>
            <person name="Op den Camp H."/>
            <person name="Overmann J."/>
            <person name="Amann R."/>
            <person name="Jetten M.S.M."/>
            <person name="Mascher T."/>
            <person name="Medema M.H."/>
            <person name="Devos D.P."/>
            <person name="Kaster A.-K."/>
            <person name="Ovreas L."/>
            <person name="Rohde M."/>
            <person name="Galperin M.Y."/>
            <person name="Jogler C."/>
        </authorList>
    </citation>
    <scope>NUCLEOTIDE SEQUENCE [LARGE SCALE GENOMIC DNA]</scope>
    <source>
        <strain evidence="2 3">Mal52</strain>
    </source>
</reference>
<name>A0A517ZY03_9PLAN</name>
<evidence type="ECO:0000313" key="3">
    <source>
        <dbReference type="Proteomes" id="UP000319383"/>
    </source>
</evidence>
<dbReference type="RefSeq" id="WP_261343598.1">
    <property type="nucleotide sequence ID" value="NZ_CAXBED010000083.1"/>
</dbReference>
<sequence>MLQDVFWVALAVTIFFGLIVGTLLTMVMVPTLYTLLYRISAPDK</sequence>
<evidence type="ECO:0000256" key="1">
    <source>
        <dbReference type="SAM" id="Phobius"/>
    </source>
</evidence>
<dbReference type="AlphaFoldDB" id="A0A517ZY03"/>
<keyword evidence="1" id="KW-0472">Membrane</keyword>
<feature type="transmembrane region" description="Helical" evidence="1">
    <location>
        <begin position="6"/>
        <end position="36"/>
    </location>
</feature>
<evidence type="ECO:0000313" key="2">
    <source>
        <dbReference type="EMBL" id="QDU47360.1"/>
    </source>
</evidence>
<keyword evidence="1" id="KW-0812">Transmembrane</keyword>
<proteinExistence type="predicted"/>
<dbReference type="KEGG" id="sdyn:Mal52_58890"/>